<reference evidence="1 2" key="4">
    <citation type="journal article" date="2011" name="BMC Genomics">
        <title>RNA-Seq improves annotation of protein-coding genes in the cucumber genome.</title>
        <authorList>
            <person name="Li Z."/>
            <person name="Zhang Z."/>
            <person name="Yan P."/>
            <person name="Huang S."/>
            <person name="Fei Z."/>
            <person name="Lin K."/>
        </authorList>
    </citation>
    <scope>NUCLEOTIDE SEQUENCE [LARGE SCALE GENOMIC DNA]</scope>
    <source>
        <strain evidence="2">cv. 9930</strain>
    </source>
</reference>
<reference evidence="1 2" key="2">
    <citation type="journal article" date="2009" name="PLoS ONE">
        <title>An integrated genetic and cytogenetic map of the cucumber genome.</title>
        <authorList>
            <person name="Ren Y."/>
            <person name="Zhang Z."/>
            <person name="Liu J."/>
            <person name="Staub J.E."/>
            <person name="Han Y."/>
            <person name="Cheng Z."/>
            <person name="Li X."/>
            <person name="Lu J."/>
            <person name="Miao H."/>
            <person name="Kang H."/>
            <person name="Xie B."/>
            <person name="Gu X."/>
            <person name="Wang X."/>
            <person name="Du Y."/>
            <person name="Jin W."/>
            <person name="Huang S."/>
        </authorList>
    </citation>
    <scope>NUCLEOTIDE SEQUENCE [LARGE SCALE GENOMIC DNA]</scope>
    <source>
        <strain evidence="2">cv. 9930</strain>
    </source>
</reference>
<sequence length="80" mass="8274">MAGVRIAGDRRRGSRVEMINVRITGVRVSSIVCVQIIVGGCSHGGSDCGWQLVSGGLDGSCWVVDGWWLGSDLSGGVGVL</sequence>
<dbReference type="Gramene" id="KGN47719">
    <property type="protein sequence ID" value="KGN47719"/>
    <property type="gene ID" value="Csa_6G383560"/>
</dbReference>
<gene>
    <name evidence="1" type="ORF">Csa_6G383560</name>
</gene>
<evidence type="ECO:0000313" key="2">
    <source>
        <dbReference type="Proteomes" id="UP000029981"/>
    </source>
</evidence>
<dbReference type="Proteomes" id="UP000029981">
    <property type="component" value="Chromosome 6"/>
</dbReference>
<keyword evidence="2" id="KW-1185">Reference proteome</keyword>
<accession>A0A0A0KFT9</accession>
<reference evidence="1 2" key="1">
    <citation type="journal article" date="2009" name="Nat. Genet.">
        <title>The genome of the cucumber, Cucumis sativus L.</title>
        <authorList>
            <person name="Huang S."/>
            <person name="Li R."/>
            <person name="Zhang Z."/>
            <person name="Li L."/>
            <person name="Gu X."/>
            <person name="Fan W."/>
            <person name="Lucas W.J."/>
            <person name="Wang X."/>
            <person name="Xie B."/>
            <person name="Ni P."/>
            <person name="Ren Y."/>
            <person name="Zhu H."/>
            <person name="Li J."/>
            <person name="Lin K."/>
            <person name="Jin W."/>
            <person name="Fei Z."/>
            <person name="Li G."/>
            <person name="Staub J."/>
            <person name="Kilian A."/>
            <person name="van der Vossen E.A."/>
            <person name="Wu Y."/>
            <person name="Guo J."/>
            <person name="He J."/>
            <person name="Jia Z."/>
            <person name="Ren Y."/>
            <person name="Tian G."/>
            <person name="Lu Y."/>
            <person name="Ruan J."/>
            <person name="Qian W."/>
            <person name="Wang M."/>
            <person name="Huang Q."/>
            <person name="Li B."/>
            <person name="Xuan Z."/>
            <person name="Cao J."/>
            <person name="Asan"/>
            <person name="Wu Z."/>
            <person name="Zhang J."/>
            <person name="Cai Q."/>
            <person name="Bai Y."/>
            <person name="Zhao B."/>
            <person name="Han Y."/>
            <person name="Li Y."/>
            <person name="Li X."/>
            <person name="Wang S."/>
            <person name="Shi Q."/>
            <person name="Liu S."/>
            <person name="Cho W.K."/>
            <person name="Kim J.Y."/>
            <person name="Xu Y."/>
            <person name="Heller-Uszynska K."/>
            <person name="Miao H."/>
            <person name="Cheng Z."/>
            <person name="Zhang S."/>
            <person name="Wu J."/>
            <person name="Yang Y."/>
            <person name="Kang H."/>
            <person name="Li M."/>
            <person name="Liang H."/>
            <person name="Ren X."/>
            <person name="Shi Z."/>
            <person name="Wen M."/>
            <person name="Jian M."/>
            <person name="Yang H."/>
            <person name="Zhang G."/>
            <person name="Yang Z."/>
            <person name="Chen R."/>
            <person name="Liu S."/>
            <person name="Li J."/>
            <person name="Ma L."/>
            <person name="Liu H."/>
            <person name="Zhou Y."/>
            <person name="Zhao J."/>
            <person name="Fang X."/>
            <person name="Li G."/>
            <person name="Fang L."/>
            <person name="Li Y."/>
            <person name="Liu D."/>
            <person name="Zheng H."/>
            <person name="Zhang Y."/>
            <person name="Qin N."/>
            <person name="Li Z."/>
            <person name="Yang G."/>
            <person name="Yang S."/>
            <person name="Bolund L."/>
            <person name="Kristiansen K."/>
            <person name="Zheng H."/>
            <person name="Li S."/>
            <person name="Zhang X."/>
            <person name="Yang H."/>
            <person name="Wang J."/>
            <person name="Sun R."/>
            <person name="Zhang B."/>
            <person name="Jiang S."/>
            <person name="Wang J."/>
            <person name="Du Y."/>
            <person name="Li S."/>
        </authorList>
    </citation>
    <scope>NUCLEOTIDE SEQUENCE [LARGE SCALE GENOMIC DNA]</scope>
    <source>
        <strain evidence="2">cv. 9930</strain>
    </source>
</reference>
<dbReference type="EMBL" id="CM002927">
    <property type="protein sequence ID" value="KGN47719.1"/>
    <property type="molecule type" value="Genomic_DNA"/>
</dbReference>
<proteinExistence type="predicted"/>
<reference evidence="1 2" key="3">
    <citation type="journal article" date="2010" name="BMC Genomics">
        <title>Transcriptome sequencing and comparative analysis of cucumber flowers with different sex types.</title>
        <authorList>
            <person name="Guo S."/>
            <person name="Zheng Y."/>
            <person name="Joung J.G."/>
            <person name="Liu S."/>
            <person name="Zhang Z."/>
            <person name="Crasta O.R."/>
            <person name="Sobral B.W."/>
            <person name="Xu Y."/>
            <person name="Huang S."/>
            <person name="Fei Z."/>
        </authorList>
    </citation>
    <scope>NUCLEOTIDE SEQUENCE [LARGE SCALE GENOMIC DNA]</scope>
    <source>
        <strain evidence="2">cv. 9930</strain>
    </source>
</reference>
<organism evidence="1 2">
    <name type="scientific">Cucumis sativus</name>
    <name type="common">Cucumber</name>
    <dbReference type="NCBI Taxonomy" id="3659"/>
    <lineage>
        <taxon>Eukaryota</taxon>
        <taxon>Viridiplantae</taxon>
        <taxon>Streptophyta</taxon>
        <taxon>Embryophyta</taxon>
        <taxon>Tracheophyta</taxon>
        <taxon>Spermatophyta</taxon>
        <taxon>Magnoliopsida</taxon>
        <taxon>eudicotyledons</taxon>
        <taxon>Gunneridae</taxon>
        <taxon>Pentapetalae</taxon>
        <taxon>rosids</taxon>
        <taxon>fabids</taxon>
        <taxon>Cucurbitales</taxon>
        <taxon>Cucurbitaceae</taxon>
        <taxon>Benincaseae</taxon>
        <taxon>Cucumis</taxon>
    </lineage>
</organism>
<dbReference type="AlphaFoldDB" id="A0A0A0KFT9"/>
<name>A0A0A0KFT9_CUCSA</name>
<protein>
    <submittedName>
        <fullName evidence="1">Uncharacterized protein</fullName>
    </submittedName>
</protein>
<evidence type="ECO:0000313" key="1">
    <source>
        <dbReference type="EMBL" id="KGN47719.1"/>
    </source>
</evidence>